<evidence type="ECO:0000313" key="3">
    <source>
        <dbReference type="Proteomes" id="UP000554482"/>
    </source>
</evidence>
<gene>
    <name evidence="2" type="ORF">FRX31_013550</name>
</gene>
<comment type="caution">
    <text evidence="2">The sequence shown here is derived from an EMBL/GenBank/DDBJ whole genome shotgun (WGS) entry which is preliminary data.</text>
</comment>
<keyword evidence="3" id="KW-1185">Reference proteome</keyword>
<sequence>MGKFHLQVQLRAKCLSLVRFSQFHLQFSLKDEEESVPLKEIMEDYYGEPSINSDDDEDDGYESEKKEDTTDEDDYNPLDEYPSDSDL</sequence>
<organism evidence="2 3">
    <name type="scientific">Thalictrum thalictroides</name>
    <name type="common">Rue-anemone</name>
    <name type="synonym">Anemone thalictroides</name>
    <dbReference type="NCBI Taxonomy" id="46969"/>
    <lineage>
        <taxon>Eukaryota</taxon>
        <taxon>Viridiplantae</taxon>
        <taxon>Streptophyta</taxon>
        <taxon>Embryophyta</taxon>
        <taxon>Tracheophyta</taxon>
        <taxon>Spermatophyta</taxon>
        <taxon>Magnoliopsida</taxon>
        <taxon>Ranunculales</taxon>
        <taxon>Ranunculaceae</taxon>
        <taxon>Thalictroideae</taxon>
        <taxon>Thalictrum</taxon>
    </lineage>
</organism>
<feature type="compositionally biased region" description="Acidic residues" evidence="1">
    <location>
        <begin position="69"/>
        <end position="87"/>
    </location>
</feature>
<feature type="region of interest" description="Disordered" evidence="1">
    <location>
        <begin position="40"/>
        <end position="87"/>
    </location>
</feature>
<accession>A0A7J6WIQ1</accession>
<name>A0A7J6WIQ1_THATH</name>
<dbReference type="EMBL" id="JABWDY010015405">
    <property type="protein sequence ID" value="KAF5196863.1"/>
    <property type="molecule type" value="Genomic_DNA"/>
</dbReference>
<dbReference type="Proteomes" id="UP000554482">
    <property type="component" value="Unassembled WGS sequence"/>
</dbReference>
<evidence type="ECO:0000313" key="2">
    <source>
        <dbReference type="EMBL" id="KAF5196863.1"/>
    </source>
</evidence>
<evidence type="ECO:0000256" key="1">
    <source>
        <dbReference type="SAM" id="MobiDB-lite"/>
    </source>
</evidence>
<protein>
    <submittedName>
        <fullName evidence="2">Uncharacterized protein</fullName>
    </submittedName>
</protein>
<dbReference type="AlphaFoldDB" id="A0A7J6WIQ1"/>
<proteinExistence type="predicted"/>
<reference evidence="2 3" key="1">
    <citation type="submission" date="2020-06" db="EMBL/GenBank/DDBJ databases">
        <title>Transcriptomic and genomic resources for Thalictrum thalictroides and T. hernandezii: Facilitating candidate gene discovery in an emerging model plant lineage.</title>
        <authorList>
            <person name="Arias T."/>
            <person name="Riano-Pachon D.M."/>
            <person name="Di Stilio V.S."/>
        </authorList>
    </citation>
    <scope>NUCLEOTIDE SEQUENCE [LARGE SCALE GENOMIC DNA]</scope>
    <source>
        <strain evidence="3">cv. WT478/WT964</strain>
        <tissue evidence="2">Leaves</tissue>
    </source>
</reference>